<dbReference type="AlphaFoldDB" id="A0A7W9X1G9"/>
<dbReference type="InterPro" id="IPR018649">
    <property type="entry name" value="SHOCT"/>
</dbReference>
<comment type="subcellular location">
    <subcellularLocation>
        <location evidence="1">Cell membrane</location>
        <topology evidence="1">Single-pass membrane protein</topology>
    </subcellularLocation>
</comment>
<dbReference type="Proteomes" id="UP000540787">
    <property type="component" value="Unassembled WGS sequence"/>
</dbReference>
<keyword evidence="9" id="KW-1185">Reference proteome</keyword>
<dbReference type="EMBL" id="JACHBX010000003">
    <property type="protein sequence ID" value="MBB6134762.1"/>
    <property type="molecule type" value="Genomic_DNA"/>
</dbReference>
<dbReference type="PANTHER" id="PTHR33885:SF3">
    <property type="entry name" value="PHAGE SHOCK PROTEIN C"/>
    <property type="match status" value="1"/>
</dbReference>
<evidence type="ECO:0000259" key="7">
    <source>
        <dbReference type="PROSITE" id="PS50850"/>
    </source>
</evidence>
<feature type="domain" description="Major facilitator superfamily (MFS) profile" evidence="7">
    <location>
        <begin position="1"/>
        <end position="117"/>
    </location>
</feature>
<evidence type="ECO:0000256" key="5">
    <source>
        <dbReference type="ARBA" id="ARBA00023136"/>
    </source>
</evidence>
<evidence type="ECO:0000313" key="9">
    <source>
        <dbReference type="Proteomes" id="UP000540787"/>
    </source>
</evidence>
<keyword evidence="2" id="KW-1003">Cell membrane</keyword>
<accession>A0A7W9X1G9</accession>
<evidence type="ECO:0000256" key="1">
    <source>
        <dbReference type="ARBA" id="ARBA00004162"/>
    </source>
</evidence>
<keyword evidence="4 6" id="KW-1133">Transmembrane helix</keyword>
<protein>
    <submittedName>
        <fullName evidence="8">Phage shock protein PspC (Stress-responsive transcriptional regulator)</fullName>
    </submittedName>
</protein>
<dbReference type="InterPro" id="IPR020846">
    <property type="entry name" value="MFS_dom"/>
</dbReference>
<comment type="caution">
    <text evidence="8">The sequence shown here is derived from an EMBL/GenBank/DDBJ whole genome shotgun (WGS) entry which is preliminary data.</text>
</comment>
<dbReference type="PANTHER" id="PTHR33885">
    <property type="entry name" value="PHAGE SHOCK PROTEIN C"/>
    <property type="match status" value="1"/>
</dbReference>
<evidence type="ECO:0000256" key="6">
    <source>
        <dbReference type="SAM" id="Phobius"/>
    </source>
</evidence>
<proteinExistence type="predicted"/>
<dbReference type="InterPro" id="IPR052027">
    <property type="entry name" value="PspC"/>
</dbReference>
<keyword evidence="5 6" id="KW-0472">Membrane</keyword>
<keyword evidence="3 6" id="KW-0812">Transmembrane</keyword>
<dbReference type="GO" id="GO:0005886">
    <property type="term" value="C:plasma membrane"/>
    <property type="evidence" value="ECO:0007669"/>
    <property type="project" value="UniProtKB-SubCell"/>
</dbReference>
<evidence type="ECO:0000256" key="3">
    <source>
        <dbReference type="ARBA" id="ARBA00022692"/>
    </source>
</evidence>
<evidence type="ECO:0000256" key="2">
    <source>
        <dbReference type="ARBA" id="ARBA00022475"/>
    </source>
</evidence>
<sequence length="117" mass="13233">MLSDEIKRLHELHQAGALTDAEFEQAKARILSGASTVSLTKESVFKSGSSFDTHRDDLLSGLRRTRLDRWLGGVCGGLARTYGLESWVWRLIFVLFVLTFGFGILIYLLLWVFVPEE</sequence>
<dbReference type="RefSeq" id="WP_183555438.1">
    <property type="nucleotide sequence ID" value="NZ_BAAAEK010000008.1"/>
</dbReference>
<dbReference type="GO" id="GO:0022857">
    <property type="term" value="F:transmembrane transporter activity"/>
    <property type="evidence" value="ECO:0007669"/>
    <property type="project" value="InterPro"/>
</dbReference>
<dbReference type="PROSITE" id="PS50850">
    <property type="entry name" value="MFS"/>
    <property type="match status" value="1"/>
</dbReference>
<name>A0A7W9X1G9_9BURK</name>
<dbReference type="InterPro" id="IPR007168">
    <property type="entry name" value="Phageshock_PspC_N"/>
</dbReference>
<gene>
    <name evidence="8" type="ORF">HD842_002920</name>
</gene>
<evidence type="ECO:0000313" key="8">
    <source>
        <dbReference type="EMBL" id="MBB6134762.1"/>
    </source>
</evidence>
<feature type="transmembrane region" description="Helical" evidence="6">
    <location>
        <begin position="87"/>
        <end position="114"/>
    </location>
</feature>
<reference evidence="8 9" key="1">
    <citation type="submission" date="2020-08" db="EMBL/GenBank/DDBJ databases">
        <title>The Agave Microbiome: Exploring the role of microbial communities in plant adaptations to desert environments.</title>
        <authorList>
            <person name="Partida-Martinez L.P."/>
        </authorList>
    </citation>
    <scope>NUCLEOTIDE SEQUENCE [LARGE SCALE GENOMIC DNA]</scope>
    <source>
        <strain evidence="8 9">AT3.2</strain>
    </source>
</reference>
<dbReference type="Pfam" id="PF04024">
    <property type="entry name" value="PspC"/>
    <property type="match status" value="1"/>
</dbReference>
<evidence type="ECO:0000256" key="4">
    <source>
        <dbReference type="ARBA" id="ARBA00022989"/>
    </source>
</evidence>
<organism evidence="8 9">
    <name type="scientific">Massilia aurea</name>
    <dbReference type="NCBI Taxonomy" id="373040"/>
    <lineage>
        <taxon>Bacteria</taxon>
        <taxon>Pseudomonadati</taxon>
        <taxon>Pseudomonadota</taxon>
        <taxon>Betaproteobacteria</taxon>
        <taxon>Burkholderiales</taxon>
        <taxon>Oxalobacteraceae</taxon>
        <taxon>Telluria group</taxon>
        <taxon>Massilia</taxon>
    </lineage>
</organism>
<dbReference type="Pfam" id="PF09851">
    <property type="entry name" value="SHOCT"/>
    <property type="match status" value="1"/>
</dbReference>